<keyword evidence="1" id="KW-1133">Transmembrane helix</keyword>
<reference evidence="2 3" key="1">
    <citation type="submission" date="2014-07" db="EMBL/GenBank/DDBJ databases">
        <title>Draft genome sequence of Thalassospira profundimaris S25-3-2.</title>
        <authorList>
            <person name="Lai Q."/>
            <person name="Shao Z."/>
        </authorList>
    </citation>
    <scope>NUCLEOTIDE SEQUENCE [LARGE SCALE GENOMIC DNA]</scope>
    <source>
        <strain evidence="2 3">S25-3-2</strain>
    </source>
</reference>
<evidence type="ECO:0000313" key="3">
    <source>
        <dbReference type="Proteomes" id="UP000252517"/>
    </source>
</evidence>
<feature type="transmembrane region" description="Helical" evidence="1">
    <location>
        <begin position="41"/>
        <end position="60"/>
    </location>
</feature>
<feature type="transmembrane region" description="Helical" evidence="1">
    <location>
        <begin position="101"/>
        <end position="119"/>
    </location>
</feature>
<dbReference type="AlphaFoldDB" id="A0A367XKZ6"/>
<dbReference type="Proteomes" id="UP000252517">
    <property type="component" value="Unassembled WGS sequence"/>
</dbReference>
<name>A0A367XKZ6_9PROT</name>
<gene>
    <name evidence="2" type="ORF">TH25_02675</name>
</gene>
<dbReference type="EMBL" id="JPWH01000001">
    <property type="protein sequence ID" value="RCK54228.1"/>
    <property type="molecule type" value="Genomic_DNA"/>
</dbReference>
<evidence type="ECO:0000256" key="1">
    <source>
        <dbReference type="SAM" id="Phobius"/>
    </source>
</evidence>
<proteinExistence type="predicted"/>
<protein>
    <submittedName>
        <fullName evidence="2">Uncharacterized protein</fullName>
    </submittedName>
</protein>
<keyword evidence="1" id="KW-0812">Transmembrane</keyword>
<feature type="transmembrane region" description="Helical" evidence="1">
    <location>
        <begin position="9"/>
        <end position="29"/>
    </location>
</feature>
<dbReference type="RefSeq" id="WP_114086817.1">
    <property type="nucleotide sequence ID" value="NZ_JPWH01000001.1"/>
</dbReference>
<feature type="transmembrane region" description="Helical" evidence="1">
    <location>
        <begin position="69"/>
        <end position="89"/>
    </location>
</feature>
<keyword evidence="1" id="KW-0472">Membrane</keyword>
<comment type="caution">
    <text evidence="2">The sequence shown here is derived from an EMBL/GenBank/DDBJ whole genome shotgun (WGS) entry which is preliminary data.</text>
</comment>
<evidence type="ECO:0000313" key="2">
    <source>
        <dbReference type="EMBL" id="RCK54228.1"/>
    </source>
</evidence>
<dbReference type="OrthoDB" id="7370376at2"/>
<accession>A0A367XKZ6</accession>
<sequence length="135" mass="14985">MSKRSAKILFWVYVALIVFSVLFVSLWGYEGGTGEATVLENIYYLISDGLLFAAIFDYAYSRKWFGEKVVIVIMVNTIVSGIYSVLSLLVPDYAILSSFDVGSLIVIYVVADGLALVCMNSLRKEARLRNAPKHG</sequence>
<organism evidence="2 3">
    <name type="scientific">Thalassospira profundimaris</name>
    <dbReference type="NCBI Taxonomy" id="502049"/>
    <lineage>
        <taxon>Bacteria</taxon>
        <taxon>Pseudomonadati</taxon>
        <taxon>Pseudomonadota</taxon>
        <taxon>Alphaproteobacteria</taxon>
        <taxon>Rhodospirillales</taxon>
        <taxon>Thalassospiraceae</taxon>
        <taxon>Thalassospira</taxon>
    </lineage>
</organism>